<dbReference type="GO" id="GO:0005737">
    <property type="term" value="C:cytoplasm"/>
    <property type="evidence" value="ECO:0007669"/>
    <property type="project" value="TreeGrafter"/>
</dbReference>
<dbReference type="PROSITE" id="PS50011">
    <property type="entry name" value="PROTEIN_KINASE_DOM"/>
    <property type="match status" value="1"/>
</dbReference>
<evidence type="ECO:0000256" key="6">
    <source>
        <dbReference type="SAM" id="MobiDB-lite"/>
    </source>
</evidence>
<feature type="domain" description="Protein kinase" evidence="7">
    <location>
        <begin position="25"/>
        <end position="369"/>
    </location>
</feature>
<dbReference type="GeneID" id="25740866"/>
<dbReference type="SMART" id="SM00220">
    <property type="entry name" value="S_TKc"/>
    <property type="match status" value="1"/>
</dbReference>
<dbReference type="InterPro" id="IPR008271">
    <property type="entry name" value="Ser/Thr_kinase_AS"/>
</dbReference>
<dbReference type="GO" id="GO:0005524">
    <property type="term" value="F:ATP binding"/>
    <property type="evidence" value="ECO:0007669"/>
    <property type="project" value="UniProtKB-KW"/>
</dbReference>
<evidence type="ECO:0000259" key="7">
    <source>
        <dbReference type="PROSITE" id="PS50011"/>
    </source>
</evidence>
<dbReference type="PANTHER" id="PTHR24346">
    <property type="entry name" value="MAP/MICROTUBULE AFFINITY-REGULATING KINASE"/>
    <property type="match status" value="1"/>
</dbReference>
<gene>
    <name evidence="8" type="ORF">MNEG_7990</name>
</gene>
<name>A0A0D2MH04_9CHLO</name>
<dbReference type="Pfam" id="PF00069">
    <property type="entry name" value="Pkinase"/>
    <property type="match status" value="1"/>
</dbReference>
<dbReference type="Proteomes" id="UP000054498">
    <property type="component" value="Unassembled WGS sequence"/>
</dbReference>
<dbReference type="PROSITE" id="PS00108">
    <property type="entry name" value="PROTEIN_KINASE_ST"/>
    <property type="match status" value="1"/>
</dbReference>
<dbReference type="SUPFAM" id="SSF56112">
    <property type="entry name" value="Protein kinase-like (PK-like)"/>
    <property type="match status" value="1"/>
</dbReference>
<dbReference type="EMBL" id="KK101690">
    <property type="protein sequence ID" value="KIY99971.1"/>
    <property type="molecule type" value="Genomic_DNA"/>
</dbReference>
<dbReference type="Gene3D" id="1.10.510.10">
    <property type="entry name" value="Transferase(Phosphotransferase) domain 1"/>
    <property type="match status" value="2"/>
</dbReference>
<keyword evidence="4 8" id="KW-0418">Kinase</keyword>
<keyword evidence="1" id="KW-0723">Serine/threonine-protein kinase</keyword>
<dbReference type="InterPro" id="IPR011009">
    <property type="entry name" value="Kinase-like_dom_sf"/>
</dbReference>
<organism evidence="8 9">
    <name type="scientific">Monoraphidium neglectum</name>
    <dbReference type="NCBI Taxonomy" id="145388"/>
    <lineage>
        <taxon>Eukaryota</taxon>
        <taxon>Viridiplantae</taxon>
        <taxon>Chlorophyta</taxon>
        <taxon>core chlorophytes</taxon>
        <taxon>Chlorophyceae</taxon>
        <taxon>CS clade</taxon>
        <taxon>Sphaeropleales</taxon>
        <taxon>Selenastraceae</taxon>
        <taxon>Monoraphidium</taxon>
    </lineage>
</organism>
<dbReference type="RefSeq" id="XP_013898991.1">
    <property type="nucleotide sequence ID" value="XM_014043537.1"/>
</dbReference>
<accession>A0A0D2MH04</accession>
<keyword evidence="2" id="KW-0808">Transferase</keyword>
<evidence type="ECO:0000256" key="5">
    <source>
        <dbReference type="ARBA" id="ARBA00022840"/>
    </source>
</evidence>
<evidence type="ECO:0000256" key="3">
    <source>
        <dbReference type="ARBA" id="ARBA00022741"/>
    </source>
</evidence>
<sequence length="556" mass="58266">MWSCFTARALPSDGPSAGLPDLAPFKAIRQIGRGAVGEVFLARHAGDGQLYAVKTVPLDAPSWRLELLKREERTYAALASDAGGHVGLLRPCRMQLLHDRLCLVTEWASGGTLASFLAAPRYSRGVAEDLALFIMRQLVAAVERLHENRVAYRDIKLDNILLDTTTFGAKAPRVLLADFGTCKAWEEGEAGCLASTFMGTPGFMAPQVLGSIFLHRESSASAAPSVTSALDDSARESSFPTPGSSAHSAPAAVGAGLASGSAGPMGVSSSNGMYDAVKADIYSLGAILMFLLFKELPFGFDKFSRLLPPGEALSVLWQLESEKSWREAAGAGLLRRSCDPGAIDLLDRMLQADESRRVDVAGIKAHPWFSRRLPRRYEAALARLARDQAGLDAARSELHGRASRRRIVAPAAHAHGPAAPPPARPLSGAEAALEQLFEAAGSQAALRRLREARASLYVDLEPAAVAAAWELGMQTEGTRPGAPPPGSASCGCAGGGVAAGVAEDTPESAAVVAPPSLAGRSDSATTTAGAEPAFLCDVALGAPKSAPRPSRLRPQA</sequence>
<evidence type="ECO:0000313" key="9">
    <source>
        <dbReference type="Proteomes" id="UP000054498"/>
    </source>
</evidence>
<evidence type="ECO:0000256" key="2">
    <source>
        <dbReference type="ARBA" id="ARBA00022679"/>
    </source>
</evidence>
<reference evidence="8 9" key="1">
    <citation type="journal article" date="2013" name="BMC Genomics">
        <title>Reconstruction of the lipid metabolism for the microalga Monoraphidium neglectum from its genome sequence reveals characteristics suitable for biofuel production.</title>
        <authorList>
            <person name="Bogen C."/>
            <person name="Al-Dilaimi A."/>
            <person name="Albersmeier A."/>
            <person name="Wichmann J."/>
            <person name="Grundmann M."/>
            <person name="Rupp O."/>
            <person name="Lauersen K.J."/>
            <person name="Blifernez-Klassen O."/>
            <person name="Kalinowski J."/>
            <person name="Goesmann A."/>
            <person name="Mussgnug J.H."/>
            <person name="Kruse O."/>
        </authorList>
    </citation>
    <scope>NUCLEOTIDE SEQUENCE [LARGE SCALE GENOMIC DNA]</scope>
    <source>
        <strain evidence="8 9">SAG 48.87</strain>
    </source>
</reference>
<dbReference type="PANTHER" id="PTHR24346:SF82">
    <property type="entry name" value="KP78A-RELATED"/>
    <property type="match status" value="1"/>
</dbReference>
<evidence type="ECO:0000256" key="4">
    <source>
        <dbReference type="ARBA" id="ARBA00022777"/>
    </source>
</evidence>
<dbReference type="AlphaFoldDB" id="A0A0D2MH04"/>
<keyword evidence="9" id="KW-1185">Reference proteome</keyword>
<proteinExistence type="predicted"/>
<evidence type="ECO:0000313" key="8">
    <source>
        <dbReference type="EMBL" id="KIY99971.1"/>
    </source>
</evidence>
<dbReference type="STRING" id="145388.A0A0D2MH04"/>
<keyword evidence="5" id="KW-0067">ATP-binding</keyword>
<dbReference type="GO" id="GO:0004674">
    <property type="term" value="F:protein serine/threonine kinase activity"/>
    <property type="evidence" value="ECO:0007669"/>
    <property type="project" value="UniProtKB-KW"/>
</dbReference>
<dbReference type="KEGG" id="mng:MNEG_7990"/>
<feature type="region of interest" description="Disordered" evidence="6">
    <location>
        <begin position="225"/>
        <end position="247"/>
    </location>
</feature>
<dbReference type="GO" id="GO:0035556">
    <property type="term" value="P:intracellular signal transduction"/>
    <property type="evidence" value="ECO:0007669"/>
    <property type="project" value="TreeGrafter"/>
</dbReference>
<keyword evidence="3" id="KW-0547">Nucleotide-binding</keyword>
<protein>
    <submittedName>
        <fullName evidence="8">Serine/threonine-protein kinase N1</fullName>
    </submittedName>
</protein>
<evidence type="ECO:0000256" key="1">
    <source>
        <dbReference type="ARBA" id="ARBA00022527"/>
    </source>
</evidence>
<dbReference type="OrthoDB" id="10267625at2759"/>
<dbReference type="InterPro" id="IPR000719">
    <property type="entry name" value="Prot_kinase_dom"/>
</dbReference>